<keyword evidence="3" id="KW-1185">Reference proteome</keyword>
<dbReference type="RefSeq" id="WP_377813148.1">
    <property type="nucleotide sequence ID" value="NZ_JBHRSJ010000007.1"/>
</dbReference>
<evidence type="ECO:0000256" key="1">
    <source>
        <dbReference type="SAM" id="Phobius"/>
    </source>
</evidence>
<feature type="transmembrane region" description="Helical" evidence="1">
    <location>
        <begin position="217"/>
        <end position="240"/>
    </location>
</feature>
<protein>
    <recommendedName>
        <fullName evidence="4">EpsG family protein</fullName>
    </recommendedName>
</protein>
<comment type="caution">
    <text evidence="2">The sequence shown here is derived from an EMBL/GenBank/DDBJ whole genome shotgun (WGS) entry which is preliminary data.</text>
</comment>
<sequence>MELNASAWQLITSALVLLVGAAVAVAVGRRLVCSSGRSLALYGWHTLFCVFYCLYALRYGADALGYYRNSFVLEGPFAPGTTGVRYLTALMTQGLGLSLIGTFLVYNVFGSIGLLAFDGCLRIATRDKAAYIRRLATLIVFLPSVSFWSSAIGKDAPAFMAVGLALWASLDLGRRPLLMAFAVALMLLVRPHMAGLMVMGLTVAPLVDPKTTPGKKLLLGTVAAAVAAAMVPFALHYAGVGDNVSADSLKSYVESRQAQNMAGGGSVDIASMSLPMQLFTYLFRPLLIEARSPFALAAAIDNLILLYLFAAGGYAILQNPARKQRESRVFLWSYALMAWLVLSMTTANLGIALRQKWMFAPMLIFLLLSAIGRPRQAQLEPGMTPVMKIYQTYGLLPGQRRRP</sequence>
<keyword evidence="1" id="KW-0812">Transmembrane</keyword>
<feature type="transmembrane region" description="Helical" evidence="1">
    <location>
        <begin position="95"/>
        <end position="119"/>
    </location>
</feature>
<dbReference type="Proteomes" id="UP001595457">
    <property type="component" value="Unassembled WGS sequence"/>
</dbReference>
<name>A0ABV7AR01_9GAMM</name>
<feature type="transmembrane region" description="Helical" evidence="1">
    <location>
        <begin position="357"/>
        <end position="373"/>
    </location>
</feature>
<dbReference type="EMBL" id="JBHRSJ010000007">
    <property type="protein sequence ID" value="MFC2971548.1"/>
    <property type="molecule type" value="Genomic_DNA"/>
</dbReference>
<proteinExistence type="predicted"/>
<accession>A0ABV7AR01</accession>
<keyword evidence="1" id="KW-0472">Membrane</keyword>
<evidence type="ECO:0000313" key="2">
    <source>
        <dbReference type="EMBL" id="MFC2971548.1"/>
    </source>
</evidence>
<feature type="transmembrane region" description="Helical" evidence="1">
    <location>
        <begin position="294"/>
        <end position="317"/>
    </location>
</feature>
<feature type="transmembrane region" description="Helical" evidence="1">
    <location>
        <begin position="6"/>
        <end position="27"/>
    </location>
</feature>
<organism evidence="2 3">
    <name type="scientific">Azotobacter bryophylli</name>
    <dbReference type="NCBI Taxonomy" id="1986537"/>
    <lineage>
        <taxon>Bacteria</taxon>
        <taxon>Pseudomonadati</taxon>
        <taxon>Pseudomonadota</taxon>
        <taxon>Gammaproteobacteria</taxon>
        <taxon>Pseudomonadales</taxon>
        <taxon>Pseudomonadaceae</taxon>
        <taxon>Azotobacter</taxon>
    </lineage>
</organism>
<reference evidence="3" key="1">
    <citation type="journal article" date="2019" name="Int. J. Syst. Evol. Microbiol.">
        <title>The Global Catalogue of Microorganisms (GCM) 10K type strain sequencing project: providing services to taxonomists for standard genome sequencing and annotation.</title>
        <authorList>
            <consortium name="The Broad Institute Genomics Platform"/>
            <consortium name="The Broad Institute Genome Sequencing Center for Infectious Disease"/>
            <person name="Wu L."/>
            <person name="Ma J."/>
        </authorList>
    </citation>
    <scope>NUCLEOTIDE SEQUENCE [LARGE SCALE GENOMIC DNA]</scope>
    <source>
        <strain evidence="3">KCTC 62195</strain>
    </source>
</reference>
<keyword evidence="1" id="KW-1133">Transmembrane helix</keyword>
<feature type="transmembrane region" description="Helical" evidence="1">
    <location>
        <begin position="39"/>
        <end position="57"/>
    </location>
</feature>
<gene>
    <name evidence="2" type="ORF">ACFOJE_04885</name>
</gene>
<evidence type="ECO:0008006" key="4">
    <source>
        <dbReference type="Google" id="ProtNLM"/>
    </source>
</evidence>
<feature type="transmembrane region" description="Helical" evidence="1">
    <location>
        <begin position="329"/>
        <end position="351"/>
    </location>
</feature>
<feature type="transmembrane region" description="Helical" evidence="1">
    <location>
        <begin position="131"/>
        <end position="150"/>
    </location>
</feature>
<evidence type="ECO:0000313" key="3">
    <source>
        <dbReference type="Proteomes" id="UP001595457"/>
    </source>
</evidence>